<evidence type="ECO:0000313" key="1">
    <source>
        <dbReference type="EMBL" id="RAH71167.1"/>
    </source>
</evidence>
<evidence type="ECO:0000313" key="2">
    <source>
        <dbReference type="Proteomes" id="UP000249661"/>
    </source>
</evidence>
<accession>A0ACD1HBH8</accession>
<sequence>MTIPHSAQDEYNLQEAWDRVCTSFMQTTHADLKTAPTKYTIEEVLDQIRARQEEANEKNAKYQELKTVMNKTLTFVGLLGGIAAQGASMVFAPSSLCFNARIFSSLAELFRKVSDMLDRLQIYMRGPPDAVDIALRRIINDQLICFVDICALSIQVLKGHKVLIAIKGFAFGEDEGVSGQLARLESLVERESQMRATLGFESQKISERGILETKEGTRKINVTVTEILDLEKKRDTDQHMKKELEDLDRTLDRPSKSWRVNQSRFRRLLDERIAGSGEWLAADPFYTSWARMESPSMSRLGIAGGENLQESHSPIADDSRRTSVAYYFLDQERGTAGSLIRALKVLACQIANTDPVYRKELVSIQSASAAADVGVLWNKLFSKSYKTDSTFFLLLDGLERVNREQLKQFVYLLAHLQNESATLGRLRLRILLSGQDEAVGRFKDQLGHEVVPVIDLALKNGADLHKFIENRIDRLENLAGSSEDSRALRSQVMEALTAKAHGDFINAGLLLDEVGVQQRPGDIRAILSRSGSSNHQDTIARKIARLSETLRKTDITDLNEILTWMMYAPDRVLLAQLETVLLLKNGERSLKPLWMIITDHYSALISVVGVARGDVKKGFPPYSRVVFASDVVKQFFRHRAEAKAQKKAILHEPASSLPEQVTEGEIRIVRRFLESVCDPDLFRKLGFEQYFGQLLKGKTAAPIDIDAEDTAHLRMLSTCLKVIGSDSSSGLGPLLGYAMNHFAHHLSQLDPSLVGAEDKLALGPPLVKLFQDPQTIQRWWRRAGYYDAELRSAWIYTDPYSEVVIKWLQESAIIKGLSESQKDWIEHRKNPQVRRVTDDSQIWELDSSRIFAAVDWGRQQVQPEVPESRAIFILAMTLHAYRKFDEAIEQYKLAISLAPADWNMQWRLAEAFSGNQDFASAIQTLEAAKGLAELNQIPEGSPDEPVWFLASMRQQLAWWYNASGQPDRAFAMYEALMQDYSNSYRPVLEIMRICRAGAQHSRLLQFLQSLRNTPSDFPELNQLTRAYCLLCDEKDFHDILFTLVRVNIETFDMACNHYRMSIAHATDQCVKAKEAGDEERAEVQQGRQGTLMYYHALLRYEHANQDVASRMNAIEEWERLWQMEHTDPLEHVYYAVRRRLPLAYFHEAQQQQQQQQQQSERMEALWLTKLEQLAELSTAEYLTWADKQYPARLLARYHALRGDLGKAQAVLRAHVKIGLDILSDTDPLNDPDGYFRLAFHFMFVDLDYEALAAWSMIVPKLLGGATGDKDVQNGKLEGPLQAQCDGKCGTTWSYANDLYVCKECQIVQFDRACLERGRQGTLELCDVCAPDHEMLYVPAYDPARRERIGEGNIQVGSEPAISVDEWVARTRQYWGIKS</sequence>
<dbReference type="Proteomes" id="UP000249661">
    <property type="component" value="Unassembled WGS sequence"/>
</dbReference>
<gene>
    <name evidence="1" type="ORF">BO66DRAFT_419801</name>
</gene>
<keyword evidence="2" id="KW-1185">Reference proteome</keyword>
<name>A0ACD1HBH8_9EURO</name>
<dbReference type="EMBL" id="KZ824950">
    <property type="protein sequence ID" value="RAH71167.1"/>
    <property type="molecule type" value="Genomic_DNA"/>
</dbReference>
<organism evidence="1 2">
    <name type="scientific">Aspergillus aculeatinus CBS 121060</name>
    <dbReference type="NCBI Taxonomy" id="1448322"/>
    <lineage>
        <taxon>Eukaryota</taxon>
        <taxon>Fungi</taxon>
        <taxon>Dikarya</taxon>
        <taxon>Ascomycota</taxon>
        <taxon>Pezizomycotina</taxon>
        <taxon>Eurotiomycetes</taxon>
        <taxon>Eurotiomycetidae</taxon>
        <taxon>Eurotiales</taxon>
        <taxon>Aspergillaceae</taxon>
        <taxon>Aspergillus</taxon>
        <taxon>Aspergillus subgen. Circumdati</taxon>
    </lineage>
</organism>
<reference evidence="1" key="1">
    <citation type="submission" date="2018-02" db="EMBL/GenBank/DDBJ databases">
        <title>The genomes of Aspergillus section Nigri reveals drivers in fungal speciation.</title>
        <authorList>
            <consortium name="DOE Joint Genome Institute"/>
            <person name="Vesth T.C."/>
            <person name="Nybo J."/>
            <person name="Theobald S."/>
            <person name="Brandl J."/>
            <person name="Frisvad J.C."/>
            <person name="Nielsen K.F."/>
            <person name="Lyhne E.K."/>
            <person name="Kogle M.E."/>
            <person name="Kuo A."/>
            <person name="Riley R."/>
            <person name="Clum A."/>
            <person name="Nolan M."/>
            <person name="Lipzen A."/>
            <person name="Salamov A."/>
            <person name="Henrissat B."/>
            <person name="Wiebenga A."/>
            <person name="De vries R.P."/>
            <person name="Grigoriev I.V."/>
            <person name="Mortensen U.H."/>
            <person name="Andersen M.R."/>
            <person name="Baker S.E."/>
        </authorList>
    </citation>
    <scope>NUCLEOTIDE SEQUENCE</scope>
    <source>
        <strain evidence="1">CBS 121060</strain>
    </source>
</reference>
<protein>
    <submittedName>
        <fullName evidence="1">Uncharacterized protein</fullName>
    </submittedName>
</protein>
<proteinExistence type="predicted"/>